<dbReference type="eggNOG" id="COG0164">
    <property type="taxonomic scope" value="Bacteria"/>
</dbReference>
<evidence type="ECO:0000256" key="2">
    <source>
        <dbReference type="RuleBase" id="RU003515"/>
    </source>
</evidence>
<keyword evidence="5" id="KW-1185">Reference proteome</keyword>
<name>I7LJI7_9CLOT</name>
<comment type="caution">
    <text evidence="4">The sequence shown here is derived from an EMBL/GenBank/DDBJ whole genome shotgun (WGS) entry which is preliminary data.</text>
</comment>
<dbReference type="GO" id="GO:0003723">
    <property type="term" value="F:RNA binding"/>
    <property type="evidence" value="ECO:0007669"/>
    <property type="project" value="UniProtKB-UniRule"/>
</dbReference>
<dbReference type="EMBL" id="CAKP01000084">
    <property type="protein sequence ID" value="CCJ33752.1"/>
    <property type="molecule type" value="Genomic_DNA"/>
</dbReference>
<dbReference type="CDD" id="cd07182">
    <property type="entry name" value="RNase_HII_bacteria_HII_like"/>
    <property type="match status" value="1"/>
</dbReference>
<feature type="domain" description="RNase H type-2" evidence="3">
    <location>
        <begin position="1"/>
        <end position="102"/>
    </location>
</feature>
<sequence>MLRAIEGLKIKPDIIMIDALKLDIDVPQISIIKGDDLSVSIGAASIIAKVERDLYMQKASIQYPLYNFAQNKGYGTKEHIEAIKKYGPCEIHRGTFIRNIIG</sequence>
<dbReference type="STRING" id="857293.CAAU_1668"/>
<keyword evidence="2" id="KW-0255">Endonuclease</keyword>
<dbReference type="GO" id="GO:0004523">
    <property type="term" value="F:RNA-DNA hybrid ribonuclease activity"/>
    <property type="evidence" value="ECO:0007669"/>
    <property type="project" value="UniProtKB-EC"/>
</dbReference>
<dbReference type="InterPro" id="IPR024567">
    <property type="entry name" value="RNase_HII/HIII_dom"/>
</dbReference>
<organism evidence="4 5">
    <name type="scientific">Caloramator australicus RC3</name>
    <dbReference type="NCBI Taxonomy" id="857293"/>
    <lineage>
        <taxon>Bacteria</taxon>
        <taxon>Bacillati</taxon>
        <taxon>Bacillota</taxon>
        <taxon>Clostridia</taxon>
        <taxon>Eubacteriales</taxon>
        <taxon>Clostridiaceae</taxon>
        <taxon>Caloramator</taxon>
    </lineage>
</organism>
<proteinExistence type="inferred from homology"/>
<dbReference type="Gene3D" id="3.30.420.10">
    <property type="entry name" value="Ribonuclease H-like superfamily/Ribonuclease H"/>
    <property type="match status" value="1"/>
</dbReference>
<reference evidence="4 5" key="1">
    <citation type="journal article" date="2011" name="J. Bacteriol.">
        <title>Draft genome sequence of Caloramator australicus strain RC3T, a thermoanaerobe from the Great Artesian Basin of Australia.</title>
        <authorList>
            <person name="Ogg C.D."/>
            <person name="Patel B.K.C."/>
        </authorList>
    </citation>
    <scope>NUCLEOTIDE SEQUENCE [LARGE SCALE GENOMIC DNA]</scope>
    <source>
        <strain evidence="4 5">RC3</strain>
    </source>
</reference>
<comment type="catalytic activity">
    <reaction evidence="2">
        <text>Endonucleolytic cleavage to 5'-phosphomonoester.</text>
        <dbReference type="EC" id="3.1.26.4"/>
    </reaction>
</comment>
<evidence type="ECO:0000313" key="4">
    <source>
        <dbReference type="EMBL" id="CCJ33752.1"/>
    </source>
</evidence>
<dbReference type="Proteomes" id="UP000007652">
    <property type="component" value="Unassembled WGS sequence"/>
</dbReference>
<comment type="caution">
    <text evidence="1">Lacks conserved residue(s) required for the propagation of feature annotation.</text>
</comment>
<dbReference type="AlphaFoldDB" id="I7LJI7"/>
<comment type="function">
    <text evidence="2">Endonuclease that specifically degrades the RNA of RNA-DNA hybrids.</text>
</comment>
<dbReference type="PROSITE" id="PS51975">
    <property type="entry name" value="RNASE_H_2"/>
    <property type="match status" value="1"/>
</dbReference>
<dbReference type="InterPro" id="IPR012337">
    <property type="entry name" value="RNaseH-like_sf"/>
</dbReference>
<dbReference type="SUPFAM" id="SSF53098">
    <property type="entry name" value="Ribonuclease H-like"/>
    <property type="match status" value="1"/>
</dbReference>
<dbReference type="InterPro" id="IPR036397">
    <property type="entry name" value="RNaseH_sf"/>
</dbReference>
<comment type="similarity">
    <text evidence="2">Belongs to the RNase HII family.</text>
</comment>
<keyword evidence="2" id="KW-0540">Nuclease</keyword>
<evidence type="ECO:0000259" key="3">
    <source>
        <dbReference type="PROSITE" id="PS51975"/>
    </source>
</evidence>
<keyword evidence="2 4" id="KW-0378">Hydrolase</keyword>
<accession>I7LJI7</accession>
<dbReference type="EC" id="3.1.26.4" evidence="2"/>
<evidence type="ECO:0000313" key="5">
    <source>
        <dbReference type="Proteomes" id="UP000007652"/>
    </source>
</evidence>
<evidence type="ECO:0000256" key="1">
    <source>
        <dbReference type="PROSITE-ProRule" id="PRU01319"/>
    </source>
</evidence>
<protein>
    <recommendedName>
        <fullName evidence="2">Ribonuclease</fullName>
        <ecNumber evidence="2">3.1.26.4</ecNumber>
    </recommendedName>
</protein>
<dbReference type="InterPro" id="IPR022898">
    <property type="entry name" value="RNase_HII"/>
</dbReference>
<dbReference type="Pfam" id="PF01351">
    <property type="entry name" value="RNase_HII"/>
    <property type="match status" value="1"/>
</dbReference>
<gene>
    <name evidence="4" type="ORF">CAAU_1668</name>
</gene>